<keyword evidence="1" id="KW-0472">Membrane</keyword>
<dbReference type="Pfam" id="PF07907">
    <property type="entry name" value="YibE_F"/>
    <property type="match status" value="1"/>
</dbReference>
<reference evidence="3" key="1">
    <citation type="submission" date="2016-08" db="EMBL/GenBank/DDBJ databases">
        <authorList>
            <person name="Seilhamer J.J."/>
        </authorList>
    </citation>
    <scope>NUCLEOTIDE SEQUENCE</scope>
    <source>
        <strain evidence="3">86</strain>
    </source>
</reference>
<feature type="transmembrane region" description="Helical" evidence="1">
    <location>
        <begin position="138"/>
        <end position="154"/>
    </location>
</feature>
<feature type="transmembrane region" description="Helical" evidence="1">
    <location>
        <begin position="190"/>
        <end position="212"/>
    </location>
</feature>
<organism evidence="3">
    <name type="scientific">uncultured Sporomusa sp</name>
    <dbReference type="NCBI Taxonomy" id="307249"/>
    <lineage>
        <taxon>Bacteria</taxon>
        <taxon>Bacillati</taxon>
        <taxon>Bacillota</taxon>
        <taxon>Negativicutes</taxon>
        <taxon>Selenomonadales</taxon>
        <taxon>Sporomusaceae</taxon>
        <taxon>Sporomusa</taxon>
        <taxon>environmental samples</taxon>
    </lineage>
</organism>
<protein>
    <submittedName>
        <fullName evidence="3">YibE/F family protein</fullName>
    </submittedName>
</protein>
<name>A0A212LWJ0_9FIRM</name>
<dbReference type="PANTHER" id="PTHR41771">
    <property type="entry name" value="MEMBRANE PROTEIN-RELATED"/>
    <property type="match status" value="1"/>
</dbReference>
<keyword evidence="1" id="KW-1133">Transmembrane helix</keyword>
<dbReference type="EMBL" id="FMJE01000004">
    <property type="protein sequence ID" value="SCM81871.1"/>
    <property type="molecule type" value="Genomic_DNA"/>
</dbReference>
<proteinExistence type="predicted"/>
<feature type="signal peptide" evidence="2">
    <location>
        <begin position="1"/>
        <end position="20"/>
    </location>
</feature>
<evidence type="ECO:0000256" key="2">
    <source>
        <dbReference type="SAM" id="SignalP"/>
    </source>
</evidence>
<evidence type="ECO:0000256" key="1">
    <source>
        <dbReference type="SAM" id="Phobius"/>
    </source>
</evidence>
<dbReference type="RefSeq" id="WP_233138630.1">
    <property type="nucleotide sequence ID" value="NZ_LT608335.1"/>
</dbReference>
<dbReference type="InterPro" id="IPR012507">
    <property type="entry name" value="YibE_F"/>
</dbReference>
<feature type="transmembrane region" description="Helical" evidence="1">
    <location>
        <begin position="335"/>
        <end position="360"/>
    </location>
</feature>
<gene>
    <name evidence="3" type="ORF">KL86SPO_40356</name>
</gene>
<dbReference type="AlphaFoldDB" id="A0A212LWJ0"/>
<sequence>MRKLLVIIVIMLLSTGVLQAAPAAPPVVYEKGVVVFVGPLDQTMQKQYHMAQGELVSIQLTSGPETGKVVDTFNFVSDRSAYEIRVKPGDKVIVAVTSDLGRTSYHVSDFDRFDYVYVLGGLFVLALVVFGGVVGAKSVLVIAFAMLLIFKFFIDQVMVNLYSLTLLTLVVSAIIAVVTQVVVSGVSKKTLAAILGTVGGVAIAGILSMLSVKLMHLTGLDSEEAMLLKASMLAQIDFQGVLFAGMVFGSLGAVMDVTISIASAVYEVRSVHPTIGFKELVRAGMNVGRDIMGTTSITLILAYAGTSLPLMLLIASQQNAPMLKILNLNLIVTEFARALTGSIGLVCAIPLTAVITAMLLKRD</sequence>
<feature type="transmembrane region" description="Helical" evidence="1">
    <location>
        <begin position="232"/>
        <end position="254"/>
    </location>
</feature>
<accession>A0A212LWJ0</accession>
<feature type="transmembrane region" description="Helical" evidence="1">
    <location>
        <begin position="115"/>
        <end position="133"/>
    </location>
</feature>
<dbReference type="PANTHER" id="PTHR41771:SF1">
    <property type="entry name" value="MEMBRANE PROTEIN"/>
    <property type="match status" value="1"/>
</dbReference>
<keyword evidence="2" id="KW-0732">Signal</keyword>
<evidence type="ECO:0000313" key="3">
    <source>
        <dbReference type="EMBL" id="SCM81871.1"/>
    </source>
</evidence>
<feature type="chain" id="PRO_5038785806" evidence="2">
    <location>
        <begin position="21"/>
        <end position="363"/>
    </location>
</feature>
<keyword evidence="1" id="KW-0812">Transmembrane</keyword>
<feature type="transmembrane region" description="Helical" evidence="1">
    <location>
        <begin position="160"/>
        <end position="183"/>
    </location>
</feature>
<feature type="transmembrane region" description="Helical" evidence="1">
    <location>
        <begin position="291"/>
        <end position="315"/>
    </location>
</feature>